<dbReference type="EMBL" id="AGTP01008799">
    <property type="status" value="NOT_ANNOTATED_CDS"/>
    <property type="molecule type" value="Genomic_DNA"/>
</dbReference>
<dbReference type="Pfam" id="PF15834">
    <property type="entry name" value="THEG4"/>
    <property type="match status" value="2"/>
</dbReference>
<dbReference type="PANTHER" id="PTHR37362:SF1">
    <property type="entry name" value="TESTIS-EXPRESSED PROTEIN 38"/>
    <property type="match status" value="1"/>
</dbReference>
<dbReference type="InterPro" id="IPR031677">
    <property type="entry name" value="TEX38"/>
</dbReference>
<evidence type="ECO:0000313" key="1">
    <source>
        <dbReference type="Ensembl" id="ENSSTOP00000025182.1"/>
    </source>
</evidence>
<dbReference type="Ensembl" id="ENSSTOT00000037992.1">
    <property type="protein sequence ID" value="ENSSTOP00000025182.1"/>
    <property type="gene ID" value="ENSSTOG00000030628.1"/>
</dbReference>
<dbReference type="InParanoid" id="A0A287CV51"/>
<protein>
    <recommendedName>
        <fullName evidence="3">Testis expressed 38</fullName>
    </recommendedName>
</protein>
<evidence type="ECO:0008006" key="3">
    <source>
        <dbReference type="Google" id="ProtNLM"/>
    </source>
</evidence>
<reference evidence="1" key="2">
    <citation type="submission" date="2025-08" db="UniProtKB">
        <authorList>
            <consortium name="Ensembl"/>
        </authorList>
    </citation>
    <scope>IDENTIFICATION</scope>
</reference>
<dbReference type="PANTHER" id="PTHR37362">
    <property type="entry name" value="TESTIS-EXPRESSED PROTEIN 38"/>
    <property type="match status" value="1"/>
</dbReference>
<reference evidence="2" key="1">
    <citation type="submission" date="2011-11" db="EMBL/GenBank/DDBJ databases">
        <title>The Draft Genome of Spermophilus tridecemlineatus.</title>
        <authorList>
            <consortium name="The Broad Institute Genome Assembly &amp; Analysis Group"/>
            <consortium name="Computational R&amp;D Group"/>
            <consortium name="and Sequencing Platform"/>
            <person name="Di Palma F."/>
            <person name="Alfoldi J."/>
            <person name="Johnson J."/>
            <person name="Berlin A."/>
            <person name="Gnerre S."/>
            <person name="Jaffe D."/>
            <person name="MacCallum I."/>
            <person name="Young S."/>
            <person name="Walker B.J."/>
            <person name="Lindblad-Toh K."/>
        </authorList>
    </citation>
    <scope>NUCLEOTIDE SEQUENCE [LARGE SCALE GENOMIC DNA]</scope>
</reference>
<dbReference type="AlphaFoldDB" id="A0A287CV51"/>
<accession>A0A287CV51</accession>
<name>A0A287CV51_ICTTR</name>
<proteinExistence type="predicted"/>
<reference evidence="1" key="3">
    <citation type="submission" date="2025-09" db="UniProtKB">
        <authorList>
            <consortium name="Ensembl"/>
        </authorList>
    </citation>
    <scope>IDENTIFICATION</scope>
</reference>
<dbReference type="Proteomes" id="UP000005215">
    <property type="component" value="Unassembled WGS sequence"/>
</dbReference>
<evidence type="ECO:0000313" key="2">
    <source>
        <dbReference type="Proteomes" id="UP000005215"/>
    </source>
</evidence>
<organism evidence="1 2">
    <name type="scientific">Ictidomys tridecemlineatus</name>
    <name type="common">Thirteen-lined ground squirrel</name>
    <name type="synonym">Spermophilus tridecemlineatus</name>
    <dbReference type="NCBI Taxonomy" id="43179"/>
    <lineage>
        <taxon>Eukaryota</taxon>
        <taxon>Metazoa</taxon>
        <taxon>Chordata</taxon>
        <taxon>Craniata</taxon>
        <taxon>Vertebrata</taxon>
        <taxon>Euteleostomi</taxon>
        <taxon>Mammalia</taxon>
        <taxon>Eutheria</taxon>
        <taxon>Euarchontoglires</taxon>
        <taxon>Glires</taxon>
        <taxon>Rodentia</taxon>
        <taxon>Sciuromorpha</taxon>
        <taxon>Sciuridae</taxon>
        <taxon>Xerinae</taxon>
        <taxon>Marmotini</taxon>
        <taxon>Ictidomys</taxon>
    </lineage>
</organism>
<dbReference type="GeneTree" id="ENSGT00390000016446"/>
<sequence>VFLGLCSIITSGCILFLHWKKNLHSLLYWINKRCQYGMSAAINTGPPWAVTSARLLLDHEPLRAFSPKAEASDPLQPALVVPQQPLSNWMPQHRTRSPFPIMFQEIPFAPPLHNQPPMLNHSACYSFAICIKSNVHFYSLPTLTHGVNCFNAKPFASEL</sequence>
<keyword evidence="2" id="KW-1185">Reference proteome</keyword>